<sequence>MEQLIQGDVIEKIVNEDIFIAEIDRGTESVWSFLLFSGYLKVVKKRRNEGELHCNLSIPNKEVNYLYRQIILSWFRESINNDQFNTMLKSLVTGDIKLLERY</sequence>
<keyword evidence="2" id="KW-1185">Reference proteome</keyword>
<organism evidence="1 2">
    <name type="scientific">Clostridium magnum DSM 2767</name>
    <dbReference type="NCBI Taxonomy" id="1121326"/>
    <lineage>
        <taxon>Bacteria</taxon>
        <taxon>Bacillati</taxon>
        <taxon>Bacillota</taxon>
        <taxon>Clostridia</taxon>
        <taxon>Eubacteriales</taxon>
        <taxon>Clostridiaceae</taxon>
        <taxon>Clostridium</taxon>
    </lineage>
</organism>
<dbReference type="Proteomes" id="UP000076603">
    <property type="component" value="Unassembled WGS sequence"/>
</dbReference>
<gene>
    <name evidence="1" type="ORF">CLMAG_11330</name>
</gene>
<comment type="caution">
    <text evidence="1">The sequence shown here is derived from an EMBL/GenBank/DDBJ whole genome shotgun (WGS) entry which is preliminary data.</text>
</comment>
<name>A0A162UMD0_9CLOT</name>
<accession>A0A162UMD0</accession>
<dbReference type="RefSeq" id="WP_341419727.1">
    <property type="nucleotide sequence ID" value="NZ_FQXL01000009.1"/>
</dbReference>
<evidence type="ECO:0000313" key="2">
    <source>
        <dbReference type="Proteomes" id="UP000076603"/>
    </source>
</evidence>
<evidence type="ECO:0000313" key="1">
    <source>
        <dbReference type="EMBL" id="KZL94080.1"/>
    </source>
</evidence>
<dbReference type="AlphaFoldDB" id="A0A162UMD0"/>
<dbReference type="EMBL" id="LWAE01000001">
    <property type="protein sequence ID" value="KZL94080.1"/>
    <property type="molecule type" value="Genomic_DNA"/>
</dbReference>
<protein>
    <submittedName>
        <fullName evidence="1">Uncharacterized protein</fullName>
    </submittedName>
</protein>
<reference evidence="1 2" key="1">
    <citation type="submission" date="2016-04" db="EMBL/GenBank/DDBJ databases">
        <title>Genome sequence of Clostridium magnum DSM 2767.</title>
        <authorList>
            <person name="Poehlein A."/>
            <person name="Uhlig R."/>
            <person name="Fischer R."/>
            <person name="Bahl H."/>
            <person name="Daniel R."/>
        </authorList>
    </citation>
    <scope>NUCLEOTIDE SEQUENCE [LARGE SCALE GENOMIC DNA]</scope>
    <source>
        <strain evidence="1 2">DSM 2767</strain>
    </source>
</reference>
<dbReference type="STRING" id="1121326.CLMAG_11330"/>
<proteinExistence type="predicted"/>